<dbReference type="InterPro" id="IPR036397">
    <property type="entry name" value="RNaseH_sf"/>
</dbReference>
<dbReference type="EMBL" id="JAUCMV010000003">
    <property type="protein sequence ID" value="KAK0408215.1"/>
    <property type="molecule type" value="Genomic_DNA"/>
</dbReference>
<accession>A0AA39LSY6</accession>
<dbReference type="PANTHER" id="PTHR47765:SF2">
    <property type="entry name" value="EXONUCLEASE MUT-7 HOMOLOG"/>
    <property type="match status" value="1"/>
</dbReference>
<protein>
    <recommendedName>
        <fullName evidence="1">3'-5' exonuclease domain-containing protein</fullName>
    </recommendedName>
</protein>
<dbReference type="SMART" id="SM00474">
    <property type="entry name" value="35EXOc"/>
    <property type="match status" value="1"/>
</dbReference>
<gene>
    <name evidence="2" type="ORF">QR680_003834</name>
</gene>
<organism evidence="2 3">
    <name type="scientific">Steinernema hermaphroditum</name>
    <dbReference type="NCBI Taxonomy" id="289476"/>
    <lineage>
        <taxon>Eukaryota</taxon>
        <taxon>Metazoa</taxon>
        <taxon>Ecdysozoa</taxon>
        <taxon>Nematoda</taxon>
        <taxon>Chromadorea</taxon>
        <taxon>Rhabditida</taxon>
        <taxon>Tylenchina</taxon>
        <taxon>Panagrolaimomorpha</taxon>
        <taxon>Strongyloidoidea</taxon>
        <taxon>Steinernematidae</taxon>
        <taxon>Steinernema</taxon>
    </lineage>
</organism>
<sequence>MEALLEVNDGTECLIAPLKKFLSKNDYYLVASFVVAEPALQAHVPDIVTRVIVPIFITHRIPNGKKLDPFTAALLGPSDNHRKFCTFLDDCLAKTKDELKAIVRTYPGIPEDSFKILNGVHELLRREIKKAKYLSSDFLNSRNQDAVNHVFHRYIEWKNRQLTRAQFDDHARYGIEQGEWFQKLFIDRLMQSRDFGEAARWARFNDYYLKLDLSRPPYDRLYVTCAYARTVPGILRHAVIRPYWHERHHIFFIETKTAAEINKLTEIVKSIGLDSIVTLDCEYQTICFDRRTKISLLQFAVNRTKEVYVVDAHSMASEVRVIRQAWVHFLTSLFSSGIHKIFGLGLQGDLDAIKNTFPQFETIRKTRIIQTEVLIPELNKMMPTNPLDAKIGLKRLYESLFTRTLDKSEQLSCFDRRPLRKAQLNYAAMDVIVLQDIYEKLKINSPDPKKFEQCVKKSEKSY</sequence>
<keyword evidence="3" id="KW-1185">Reference proteome</keyword>
<evidence type="ECO:0000313" key="2">
    <source>
        <dbReference type="EMBL" id="KAK0408215.1"/>
    </source>
</evidence>
<dbReference type="Gene3D" id="3.30.420.10">
    <property type="entry name" value="Ribonuclease H-like superfamily/Ribonuclease H"/>
    <property type="match status" value="1"/>
</dbReference>
<dbReference type="GO" id="GO:0003676">
    <property type="term" value="F:nucleic acid binding"/>
    <property type="evidence" value="ECO:0007669"/>
    <property type="project" value="InterPro"/>
</dbReference>
<dbReference type="GO" id="GO:0006139">
    <property type="term" value="P:nucleobase-containing compound metabolic process"/>
    <property type="evidence" value="ECO:0007669"/>
    <property type="project" value="InterPro"/>
</dbReference>
<evidence type="ECO:0000259" key="1">
    <source>
        <dbReference type="SMART" id="SM00474"/>
    </source>
</evidence>
<dbReference type="Proteomes" id="UP001175271">
    <property type="component" value="Unassembled WGS sequence"/>
</dbReference>
<reference evidence="2" key="1">
    <citation type="submission" date="2023-06" db="EMBL/GenBank/DDBJ databases">
        <title>Genomic analysis of the entomopathogenic nematode Steinernema hermaphroditum.</title>
        <authorList>
            <person name="Schwarz E.M."/>
            <person name="Heppert J.K."/>
            <person name="Baniya A."/>
            <person name="Schwartz H.T."/>
            <person name="Tan C.-H."/>
            <person name="Antoshechkin I."/>
            <person name="Sternberg P.W."/>
            <person name="Goodrich-Blair H."/>
            <person name="Dillman A.R."/>
        </authorList>
    </citation>
    <scope>NUCLEOTIDE SEQUENCE</scope>
    <source>
        <strain evidence="2">PS9179</strain>
        <tissue evidence="2">Whole animal</tissue>
    </source>
</reference>
<name>A0AA39LSY6_9BILA</name>
<dbReference type="AlphaFoldDB" id="A0AA39LSY6"/>
<feature type="domain" description="3'-5' exonuclease" evidence="1">
    <location>
        <begin position="255"/>
        <end position="446"/>
    </location>
</feature>
<evidence type="ECO:0000313" key="3">
    <source>
        <dbReference type="Proteomes" id="UP001175271"/>
    </source>
</evidence>
<dbReference type="Pfam" id="PF01612">
    <property type="entry name" value="DNA_pol_A_exo1"/>
    <property type="match status" value="1"/>
</dbReference>
<dbReference type="PANTHER" id="PTHR47765">
    <property type="entry name" value="3'-5' EXONUCLEASE DOMAIN-CONTAINING PROTEIN"/>
    <property type="match status" value="1"/>
</dbReference>
<proteinExistence type="predicted"/>
<dbReference type="GO" id="GO:0008408">
    <property type="term" value="F:3'-5' exonuclease activity"/>
    <property type="evidence" value="ECO:0007669"/>
    <property type="project" value="InterPro"/>
</dbReference>
<dbReference type="SUPFAM" id="SSF53098">
    <property type="entry name" value="Ribonuclease H-like"/>
    <property type="match status" value="1"/>
</dbReference>
<dbReference type="InterPro" id="IPR002562">
    <property type="entry name" value="3'-5'_exonuclease_dom"/>
</dbReference>
<dbReference type="InterPro" id="IPR012337">
    <property type="entry name" value="RNaseH-like_sf"/>
</dbReference>
<comment type="caution">
    <text evidence="2">The sequence shown here is derived from an EMBL/GenBank/DDBJ whole genome shotgun (WGS) entry which is preliminary data.</text>
</comment>
<dbReference type="InterPro" id="IPR052408">
    <property type="entry name" value="Exonuclease_MUT-7-like"/>
</dbReference>